<comment type="caution">
    <text evidence="2">The sequence shown here is derived from an EMBL/GenBank/DDBJ whole genome shotgun (WGS) entry which is preliminary data.</text>
</comment>
<keyword evidence="2" id="KW-0808">Transferase</keyword>
<proteinExistence type="predicted"/>
<dbReference type="GO" id="GO:0008168">
    <property type="term" value="F:methyltransferase activity"/>
    <property type="evidence" value="ECO:0007669"/>
    <property type="project" value="UniProtKB-KW"/>
</dbReference>
<dbReference type="SUPFAM" id="SSF81383">
    <property type="entry name" value="F-box domain"/>
    <property type="match status" value="1"/>
</dbReference>
<protein>
    <submittedName>
        <fullName evidence="2">Lysine-specific demethylase 2B</fullName>
    </submittedName>
</protein>
<dbReference type="InterPro" id="IPR036047">
    <property type="entry name" value="F-box-like_dom_sf"/>
</dbReference>
<dbReference type="Proteomes" id="UP000094527">
    <property type="component" value="Unassembled WGS sequence"/>
</dbReference>
<dbReference type="InterPro" id="IPR001810">
    <property type="entry name" value="F-box_dom"/>
</dbReference>
<gene>
    <name evidence="2" type="ORF">Ocin01_09663</name>
</gene>
<dbReference type="Gene3D" id="1.20.1280.50">
    <property type="match status" value="1"/>
</dbReference>
<sequence>MQSKDEVDPTDILPEEVWLVIFGHLKDTQDLLNCMRTCNTWNGWLDRKKFLFPEVLGILSREMSMPKNEFLKLRKVCKKRKDDVDTHYEQEPRHLGCENQTQARKLQWRNNGNDGICFSSSTQIQHFLNVMNKHYENPFVGRSIFIKYDYGNDQEFSIILMKLLAQFGKHIWYFYIMYEFQGIVTIAPLVEETVRDCLLFLPNVKKLYLDANVPGCMLMINAVVVIERMKTFLGLNLWPANENLVSLSFGGSYGVPSPLTWTIILKNRDTLKNIDFGMHKYHKYGSKLQNLEEVHQMINEMEDFKQLKYLPTTLKKLVLYKYLAAAREDREHFDRRHFSFDLVFKALERFGKTLNEVYIDLKLSTGFFRSFKTFKPNLPALEKLSICLNGPLDPLLHFKSLKHLEILFYVSRSWAYSRIKVSGLENRMYESNIWELMPALETLIIKGTEENPFTVTYIRKYRSSSLKAAELRKEAAEYFPELPIVPAPIPINIPEADGRQVIDSFKNKVAGFFRYIYIRAWRFTHY</sequence>
<name>A0A1D2MV94_ORCCI</name>
<evidence type="ECO:0000259" key="1">
    <source>
        <dbReference type="SMART" id="SM00256"/>
    </source>
</evidence>
<keyword evidence="3" id="KW-1185">Reference proteome</keyword>
<dbReference type="EMBL" id="LJIJ01000478">
    <property type="protein sequence ID" value="ODM97020.1"/>
    <property type="molecule type" value="Genomic_DNA"/>
</dbReference>
<dbReference type="AlphaFoldDB" id="A0A1D2MV94"/>
<dbReference type="Pfam" id="PF12937">
    <property type="entry name" value="F-box-like"/>
    <property type="match status" value="1"/>
</dbReference>
<evidence type="ECO:0000313" key="3">
    <source>
        <dbReference type="Proteomes" id="UP000094527"/>
    </source>
</evidence>
<dbReference type="SMART" id="SM00256">
    <property type="entry name" value="FBOX"/>
    <property type="match status" value="1"/>
</dbReference>
<keyword evidence="2" id="KW-0489">Methyltransferase</keyword>
<organism evidence="2 3">
    <name type="scientific">Orchesella cincta</name>
    <name type="common">Springtail</name>
    <name type="synonym">Podura cincta</name>
    <dbReference type="NCBI Taxonomy" id="48709"/>
    <lineage>
        <taxon>Eukaryota</taxon>
        <taxon>Metazoa</taxon>
        <taxon>Ecdysozoa</taxon>
        <taxon>Arthropoda</taxon>
        <taxon>Hexapoda</taxon>
        <taxon>Collembola</taxon>
        <taxon>Entomobryomorpha</taxon>
        <taxon>Entomobryoidea</taxon>
        <taxon>Orchesellidae</taxon>
        <taxon>Orchesellinae</taxon>
        <taxon>Orchesella</taxon>
    </lineage>
</organism>
<reference evidence="2 3" key="1">
    <citation type="journal article" date="2016" name="Genome Biol. Evol.">
        <title>Gene Family Evolution Reflects Adaptation to Soil Environmental Stressors in the Genome of the Collembolan Orchesella cincta.</title>
        <authorList>
            <person name="Faddeeva-Vakhrusheva A."/>
            <person name="Derks M.F."/>
            <person name="Anvar S.Y."/>
            <person name="Agamennone V."/>
            <person name="Suring W."/>
            <person name="Smit S."/>
            <person name="van Straalen N.M."/>
            <person name="Roelofs D."/>
        </authorList>
    </citation>
    <scope>NUCLEOTIDE SEQUENCE [LARGE SCALE GENOMIC DNA]</scope>
    <source>
        <tissue evidence="2">Mixed pool</tissue>
    </source>
</reference>
<feature type="domain" description="F-box" evidence="1">
    <location>
        <begin position="13"/>
        <end position="54"/>
    </location>
</feature>
<evidence type="ECO:0000313" key="2">
    <source>
        <dbReference type="EMBL" id="ODM97020.1"/>
    </source>
</evidence>
<accession>A0A1D2MV94</accession>
<dbReference type="GO" id="GO:0032259">
    <property type="term" value="P:methylation"/>
    <property type="evidence" value="ECO:0007669"/>
    <property type="project" value="UniProtKB-KW"/>
</dbReference>